<comment type="caution">
    <text evidence="1">The sequence shown here is derived from an EMBL/GenBank/DDBJ whole genome shotgun (WGS) entry which is preliminary data.</text>
</comment>
<dbReference type="EMBL" id="LVJZ01000003">
    <property type="protein sequence ID" value="ODB95438.1"/>
    <property type="molecule type" value="Genomic_DNA"/>
</dbReference>
<organism evidence="1 2">
    <name type="scientific">Candidatus Thiodiazotropha endoloripes</name>
    <dbReference type="NCBI Taxonomy" id="1818881"/>
    <lineage>
        <taxon>Bacteria</taxon>
        <taxon>Pseudomonadati</taxon>
        <taxon>Pseudomonadota</taxon>
        <taxon>Gammaproteobacteria</taxon>
        <taxon>Chromatiales</taxon>
        <taxon>Sedimenticolaceae</taxon>
        <taxon>Candidatus Thiodiazotropha</taxon>
    </lineage>
</organism>
<dbReference type="RefSeq" id="WP_069003823.1">
    <property type="nucleotide sequence ID" value="NZ_LVJW01000006.1"/>
</dbReference>
<dbReference type="Proteomes" id="UP000094849">
    <property type="component" value="Unassembled WGS sequence"/>
</dbReference>
<dbReference type="AlphaFoldDB" id="A0A1E2UL09"/>
<reference evidence="1 2" key="1">
    <citation type="submission" date="2016-03" db="EMBL/GenBank/DDBJ databases">
        <title>Chemosynthetic sulphur-oxidizing symbionts of marine invertebrate animals are capable of nitrogen fixation.</title>
        <authorList>
            <person name="Petersen J.M."/>
            <person name="Kemper A."/>
            <person name="Gruber-Vodicka H."/>
            <person name="Cardini U."/>
            <person name="Geest Mvander."/>
            <person name="Kleiner M."/>
            <person name="Bulgheresi S."/>
            <person name="Fussmann M."/>
            <person name="Herbold C."/>
            <person name="Seah B.K.B."/>
            <person name="Antony C.Paul."/>
            <person name="Liu D."/>
            <person name="Belitz A."/>
            <person name="Weber M."/>
        </authorList>
    </citation>
    <scope>NUCLEOTIDE SEQUENCE [LARGE SCALE GENOMIC DNA]</scope>
    <source>
        <strain evidence="1">G_D</strain>
    </source>
</reference>
<name>A0A1E2UL09_9GAMM</name>
<evidence type="ECO:0000313" key="2">
    <source>
        <dbReference type="Proteomes" id="UP000094849"/>
    </source>
</evidence>
<dbReference type="STRING" id="1818881.A3196_00925"/>
<accession>A0A1E2UL09</accession>
<proteinExistence type="predicted"/>
<protein>
    <submittedName>
        <fullName evidence="1">Uncharacterized protein</fullName>
    </submittedName>
</protein>
<sequence length="59" mass="6478">MKKDLTFAFVKVVGLIIPSEEPIIIQRRAACVDNDKAAITGISFELNGLTQQSLLVTIF</sequence>
<evidence type="ECO:0000313" key="1">
    <source>
        <dbReference type="EMBL" id="ODB95438.1"/>
    </source>
</evidence>
<keyword evidence="2" id="KW-1185">Reference proteome</keyword>
<gene>
    <name evidence="1" type="ORF">A3196_00925</name>
</gene>